<gene>
    <name evidence="5" type="ORF">ACFQGB_03865</name>
</gene>
<organism evidence="5 6">
    <name type="scientific">Halorubellus litoreus</name>
    <dbReference type="NCBI Taxonomy" id="755308"/>
    <lineage>
        <taxon>Archaea</taxon>
        <taxon>Methanobacteriati</taxon>
        <taxon>Methanobacteriota</taxon>
        <taxon>Stenosarchaea group</taxon>
        <taxon>Halobacteria</taxon>
        <taxon>Halobacteriales</taxon>
        <taxon>Halorubellaceae</taxon>
        <taxon>Halorubellus</taxon>
    </lineage>
</organism>
<comment type="similarity">
    <text evidence="1 3">Belongs to the PDCD5 family.</text>
</comment>
<evidence type="ECO:0000256" key="4">
    <source>
        <dbReference type="SAM" id="MobiDB-lite"/>
    </source>
</evidence>
<accession>A0ABD5VGL0</accession>
<dbReference type="AlphaFoldDB" id="A0ABD5VGL0"/>
<dbReference type="PANTHER" id="PTHR10840">
    <property type="entry name" value="PROGRAMMED CELL DEATH PROTEIN 5"/>
    <property type="match status" value="1"/>
</dbReference>
<dbReference type="NCBIfam" id="NF003268">
    <property type="entry name" value="PRK04239.1"/>
    <property type="match status" value="1"/>
</dbReference>
<proteinExistence type="inferred from homology"/>
<dbReference type="EMBL" id="JBHSXN010000001">
    <property type="protein sequence ID" value="MFC6951991.1"/>
    <property type="molecule type" value="Genomic_DNA"/>
</dbReference>
<dbReference type="Gene3D" id="1.10.8.140">
    <property type="entry name" value="PDCD5-like"/>
    <property type="match status" value="1"/>
</dbReference>
<dbReference type="InterPro" id="IPR002836">
    <property type="entry name" value="PDCD5-like"/>
</dbReference>
<name>A0ABD5VGL0_9EURY</name>
<dbReference type="SUPFAM" id="SSF46950">
    <property type="entry name" value="Double-stranded DNA-binding domain"/>
    <property type="match status" value="1"/>
</dbReference>
<dbReference type="InterPro" id="IPR022889">
    <property type="entry name" value="DNA_bind_arc"/>
</dbReference>
<dbReference type="InterPro" id="IPR036883">
    <property type="entry name" value="PDCD5-like_sf"/>
</dbReference>
<evidence type="ECO:0000313" key="6">
    <source>
        <dbReference type="Proteomes" id="UP001596395"/>
    </source>
</evidence>
<comment type="caution">
    <text evidence="5">The sequence shown here is derived from an EMBL/GenBank/DDBJ whole genome shotgun (WGS) entry which is preliminary data.</text>
</comment>
<dbReference type="RefSeq" id="WP_336348990.1">
    <property type="nucleotide sequence ID" value="NZ_JAZAQL010000001.1"/>
</dbReference>
<sequence length="115" mass="13333">MSDSQDDLEKLREEKMQELRERKQAQEGDSEAQEARQQEAEAQKKALLRQHLTDGARKRLNSVKMSKPDFGEQAEQQILALAQRGQIGGKIDEEKMKALLKELKPDEKSFNVRRR</sequence>
<keyword evidence="6" id="KW-1185">Reference proteome</keyword>
<dbReference type="PANTHER" id="PTHR10840:SF0">
    <property type="entry name" value="PROGRAMMED CELL DEATH PROTEIN 5"/>
    <property type="match status" value="1"/>
</dbReference>
<evidence type="ECO:0000256" key="3">
    <source>
        <dbReference type="HAMAP-Rule" id="MF_00026"/>
    </source>
</evidence>
<dbReference type="PIRSF" id="PIRSF015730">
    <property type="entry name" value="TFAR19"/>
    <property type="match status" value="1"/>
</dbReference>
<dbReference type="Pfam" id="PF01984">
    <property type="entry name" value="dsDNA_bind"/>
    <property type="match status" value="1"/>
</dbReference>
<reference evidence="5 6" key="1">
    <citation type="journal article" date="2019" name="Int. J. Syst. Evol. Microbiol.">
        <title>The Global Catalogue of Microorganisms (GCM) 10K type strain sequencing project: providing services to taxonomists for standard genome sequencing and annotation.</title>
        <authorList>
            <consortium name="The Broad Institute Genomics Platform"/>
            <consortium name="The Broad Institute Genome Sequencing Center for Infectious Disease"/>
            <person name="Wu L."/>
            <person name="Ma J."/>
        </authorList>
    </citation>
    <scope>NUCLEOTIDE SEQUENCE [LARGE SCALE GENOMIC DNA]</scope>
    <source>
        <strain evidence="5 6">GX26</strain>
    </source>
</reference>
<dbReference type="Proteomes" id="UP001596395">
    <property type="component" value="Unassembled WGS sequence"/>
</dbReference>
<feature type="compositionally biased region" description="Basic and acidic residues" evidence="4">
    <location>
        <begin position="33"/>
        <end position="44"/>
    </location>
</feature>
<evidence type="ECO:0000313" key="5">
    <source>
        <dbReference type="EMBL" id="MFC6951991.1"/>
    </source>
</evidence>
<dbReference type="HAMAP" id="MF_00026">
    <property type="entry name" value="dsDNA_bind"/>
    <property type="match status" value="1"/>
</dbReference>
<protein>
    <recommendedName>
        <fullName evidence="3">DNA-binding protein ACFQGB_03865</fullName>
    </recommendedName>
</protein>
<evidence type="ECO:0000256" key="1">
    <source>
        <dbReference type="ARBA" id="ARBA00010490"/>
    </source>
</evidence>
<dbReference type="GO" id="GO:0003677">
    <property type="term" value="F:DNA binding"/>
    <property type="evidence" value="ECO:0007669"/>
    <property type="project" value="UniProtKB-UniRule"/>
</dbReference>
<feature type="compositionally biased region" description="Basic and acidic residues" evidence="4">
    <location>
        <begin position="7"/>
        <end position="26"/>
    </location>
</feature>
<feature type="region of interest" description="Disordered" evidence="4">
    <location>
        <begin position="1"/>
        <end position="46"/>
    </location>
</feature>
<evidence type="ECO:0000256" key="2">
    <source>
        <dbReference type="ARBA" id="ARBA00023125"/>
    </source>
</evidence>
<keyword evidence="2 3" id="KW-0238">DNA-binding</keyword>